<keyword evidence="2" id="KW-1185">Reference proteome</keyword>
<reference evidence="2" key="1">
    <citation type="journal article" date="2022" name="Mol. Ecol. Resour.">
        <title>The genomes of chicory, endive, great burdock and yacon provide insights into Asteraceae palaeo-polyploidization history and plant inulin production.</title>
        <authorList>
            <person name="Fan W."/>
            <person name="Wang S."/>
            <person name="Wang H."/>
            <person name="Wang A."/>
            <person name="Jiang F."/>
            <person name="Liu H."/>
            <person name="Zhao H."/>
            <person name="Xu D."/>
            <person name="Zhang Y."/>
        </authorList>
    </citation>
    <scope>NUCLEOTIDE SEQUENCE [LARGE SCALE GENOMIC DNA]</scope>
    <source>
        <strain evidence="2">cv. Punajuju</strain>
    </source>
</reference>
<evidence type="ECO:0000313" key="2">
    <source>
        <dbReference type="Proteomes" id="UP001055811"/>
    </source>
</evidence>
<organism evidence="1 2">
    <name type="scientific">Cichorium intybus</name>
    <name type="common">Chicory</name>
    <dbReference type="NCBI Taxonomy" id="13427"/>
    <lineage>
        <taxon>Eukaryota</taxon>
        <taxon>Viridiplantae</taxon>
        <taxon>Streptophyta</taxon>
        <taxon>Embryophyta</taxon>
        <taxon>Tracheophyta</taxon>
        <taxon>Spermatophyta</taxon>
        <taxon>Magnoliopsida</taxon>
        <taxon>eudicotyledons</taxon>
        <taxon>Gunneridae</taxon>
        <taxon>Pentapetalae</taxon>
        <taxon>asterids</taxon>
        <taxon>campanulids</taxon>
        <taxon>Asterales</taxon>
        <taxon>Asteraceae</taxon>
        <taxon>Cichorioideae</taxon>
        <taxon>Cichorieae</taxon>
        <taxon>Cichoriinae</taxon>
        <taxon>Cichorium</taxon>
    </lineage>
</organism>
<sequence>MNILLLRTDAYTEREMVADIIQIPAFLCRQIDLLVAAAKTGKFVNINKGQLCAPSVMTNSAEKVRLAGNQNVMASTWRPDIWSVLSSAASCLKEASAGPPPVNP</sequence>
<dbReference type="EMBL" id="CM042015">
    <property type="protein sequence ID" value="KAI3708689.1"/>
    <property type="molecule type" value="Genomic_DNA"/>
</dbReference>
<name>A0ACB9AEN6_CICIN</name>
<protein>
    <submittedName>
        <fullName evidence="1">Uncharacterized protein</fullName>
    </submittedName>
</protein>
<reference evidence="1 2" key="2">
    <citation type="journal article" date="2022" name="Mol. Ecol. Resour.">
        <title>The genomes of chicory, endive, great burdock and yacon provide insights into Asteraceae paleo-polyploidization history and plant inulin production.</title>
        <authorList>
            <person name="Fan W."/>
            <person name="Wang S."/>
            <person name="Wang H."/>
            <person name="Wang A."/>
            <person name="Jiang F."/>
            <person name="Liu H."/>
            <person name="Zhao H."/>
            <person name="Xu D."/>
            <person name="Zhang Y."/>
        </authorList>
    </citation>
    <scope>NUCLEOTIDE SEQUENCE [LARGE SCALE GENOMIC DNA]</scope>
    <source>
        <strain evidence="2">cv. Punajuju</strain>
        <tissue evidence="1">Leaves</tissue>
    </source>
</reference>
<dbReference type="Proteomes" id="UP001055811">
    <property type="component" value="Linkage Group LG07"/>
</dbReference>
<evidence type="ECO:0000313" key="1">
    <source>
        <dbReference type="EMBL" id="KAI3708689.1"/>
    </source>
</evidence>
<comment type="caution">
    <text evidence="1">The sequence shown here is derived from an EMBL/GenBank/DDBJ whole genome shotgun (WGS) entry which is preliminary data.</text>
</comment>
<gene>
    <name evidence="1" type="ORF">L2E82_38039</name>
</gene>
<accession>A0ACB9AEN6</accession>
<proteinExistence type="predicted"/>